<dbReference type="SMART" id="SM00487">
    <property type="entry name" value="DEXDc"/>
    <property type="match status" value="1"/>
</dbReference>
<proteinExistence type="inferred from homology"/>
<evidence type="ECO:0000256" key="3">
    <source>
        <dbReference type="ARBA" id="ARBA00022801"/>
    </source>
</evidence>
<sequence>MADAKAARRAKIRAALQRFGFSTLRGLQGAALRRVLSGKDTLVLMPTGGGKSLCYQLPALLLPGLVVVVSPLLALMQDQVAALRCKQIGVEMLSSLVPKKQRERIVTRLLQQVETNTTQMERVDLLYTTPETLQGEQMQLLLRKLQQRNGLALFAIDEAHCISSWGHDFRPAYRNLGKLRKLFPKVPMIALTATATQKVREDIIKQLHFAADGSDVLLADFNRANISYTVYDKEKLADPVGALCRYIKKSHANSCGVVYVHKRADTDDLVFSIQKHDPTLKAAAFHAKIPQEERENTLKKWLSGEIRIVCATIAFGMGIDHPNVRFVVHWNMPKTLENFYQESGRAGRDGEPSQSVLFYSIRDYDLFRFLQEKETQKSDNTGATLNEKMSTKSKKMDKIAHALQLLDNVKTFATKKECRRQALLWYFGQKSVVADCNGTCDVCDPRLNLFRFDEMPVIDKRTEGFCRESIKTIKTREAFTKAKMRAGDVRRNNLIYGQRGSYAPVETKSVVVRGSKRALAANGFVAVNGDVSSDEEEFDDDEASNVVQELHSNQRKQTLDDTLEALERAERSAGSWKRQKLSRAWE</sequence>
<evidence type="ECO:0000256" key="1">
    <source>
        <dbReference type="ARBA" id="ARBA00005446"/>
    </source>
</evidence>
<dbReference type="GO" id="GO:0016787">
    <property type="term" value="F:hydrolase activity"/>
    <property type="evidence" value="ECO:0007669"/>
    <property type="project" value="UniProtKB-KW"/>
</dbReference>
<evidence type="ECO:0000313" key="12">
    <source>
        <dbReference type="Proteomes" id="UP001259832"/>
    </source>
</evidence>
<evidence type="ECO:0000256" key="7">
    <source>
        <dbReference type="RuleBase" id="RU364117"/>
    </source>
</evidence>
<dbReference type="GO" id="GO:0005634">
    <property type="term" value="C:nucleus"/>
    <property type="evidence" value="ECO:0007669"/>
    <property type="project" value="UniProtKB-SubCell"/>
</dbReference>
<dbReference type="PANTHER" id="PTHR13710:SF155">
    <property type="entry name" value="ATP-DEPENDENT DNA HELICASE Q-LIKE 3"/>
    <property type="match status" value="1"/>
</dbReference>
<dbReference type="InterPro" id="IPR001650">
    <property type="entry name" value="Helicase_C-like"/>
</dbReference>
<comment type="similarity">
    <text evidence="1 7">Belongs to the helicase family. RecQ subfamily.</text>
</comment>
<name>A0AAD9LUV3_9STRA</name>
<evidence type="ECO:0000259" key="9">
    <source>
        <dbReference type="PROSITE" id="PS51192"/>
    </source>
</evidence>
<dbReference type="GO" id="GO:0003676">
    <property type="term" value="F:nucleic acid binding"/>
    <property type="evidence" value="ECO:0007669"/>
    <property type="project" value="InterPro"/>
</dbReference>
<dbReference type="NCBIfam" id="TIGR00614">
    <property type="entry name" value="recQ_fam"/>
    <property type="match status" value="1"/>
</dbReference>
<dbReference type="Gene3D" id="3.40.50.300">
    <property type="entry name" value="P-loop containing nucleotide triphosphate hydrolases"/>
    <property type="match status" value="2"/>
</dbReference>
<gene>
    <name evidence="11" type="ORF">P3T76_000012</name>
</gene>
<keyword evidence="12" id="KW-1185">Reference proteome</keyword>
<evidence type="ECO:0000256" key="2">
    <source>
        <dbReference type="ARBA" id="ARBA00022741"/>
    </source>
</evidence>
<evidence type="ECO:0000313" key="11">
    <source>
        <dbReference type="EMBL" id="KAK1947722.1"/>
    </source>
</evidence>
<dbReference type="GO" id="GO:0043138">
    <property type="term" value="F:3'-5' DNA helicase activity"/>
    <property type="evidence" value="ECO:0007669"/>
    <property type="project" value="UniProtKB-EC"/>
</dbReference>
<comment type="catalytic activity">
    <reaction evidence="7">
        <text>ATP + H2O = ADP + phosphate + H(+)</text>
        <dbReference type="Rhea" id="RHEA:13065"/>
        <dbReference type="ChEBI" id="CHEBI:15377"/>
        <dbReference type="ChEBI" id="CHEBI:15378"/>
        <dbReference type="ChEBI" id="CHEBI:30616"/>
        <dbReference type="ChEBI" id="CHEBI:43474"/>
        <dbReference type="ChEBI" id="CHEBI:456216"/>
    </reaction>
</comment>
<evidence type="ECO:0000256" key="5">
    <source>
        <dbReference type="ARBA" id="ARBA00022840"/>
    </source>
</evidence>
<dbReference type="GO" id="GO:0000724">
    <property type="term" value="P:double-strand break repair via homologous recombination"/>
    <property type="evidence" value="ECO:0007669"/>
    <property type="project" value="TreeGrafter"/>
</dbReference>
<feature type="domain" description="Helicase ATP-binding" evidence="9">
    <location>
        <begin position="32"/>
        <end position="213"/>
    </location>
</feature>
<keyword evidence="8" id="KW-0472">Membrane</keyword>
<comment type="subcellular location">
    <subcellularLocation>
        <location evidence="7">Nucleus</location>
    </subcellularLocation>
</comment>
<dbReference type="SMART" id="SM00490">
    <property type="entry name" value="HELICc"/>
    <property type="match status" value="1"/>
</dbReference>
<keyword evidence="8" id="KW-0812">Transmembrane</keyword>
<keyword evidence="8" id="KW-1133">Transmembrane helix</keyword>
<dbReference type="InterPro" id="IPR032284">
    <property type="entry name" value="RecQ_Zn-bd"/>
</dbReference>
<dbReference type="EC" id="5.6.2.4" evidence="7"/>
<dbReference type="GO" id="GO:0005737">
    <property type="term" value="C:cytoplasm"/>
    <property type="evidence" value="ECO:0007669"/>
    <property type="project" value="TreeGrafter"/>
</dbReference>
<dbReference type="InterPro" id="IPR004589">
    <property type="entry name" value="DNA_helicase_ATP-dep_RecQ"/>
</dbReference>
<organism evidence="11 12">
    <name type="scientific">Phytophthora citrophthora</name>
    <dbReference type="NCBI Taxonomy" id="4793"/>
    <lineage>
        <taxon>Eukaryota</taxon>
        <taxon>Sar</taxon>
        <taxon>Stramenopiles</taxon>
        <taxon>Oomycota</taxon>
        <taxon>Peronosporomycetes</taxon>
        <taxon>Peronosporales</taxon>
        <taxon>Peronosporaceae</taxon>
        <taxon>Phytophthora</taxon>
    </lineage>
</organism>
<dbReference type="GO" id="GO:0005524">
    <property type="term" value="F:ATP binding"/>
    <property type="evidence" value="ECO:0007669"/>
    <property type="project" value="UniProtKB-KW"/>
</dbReference>
<keyword evidence="3 7" id="KW-0378">Hydrolase</keyword>
<dbReference type="Pfam" id="PF00271">
    <property type="entry name" value="Helicase_C"/>
    <property type="match status" value="1"/>
</dbReference>
<keyword evidence="5 7" id="KW-0067">ATP-binding</keyword>
<dbReference type="Proteomes" id="UP001259832">
    <property type="component" value="Unassembled WGS sequence"/>
</dbReference>
<dbReference type="InterPro" id="IPR027417">
    <property type="entry name" value="P-loop_NTPase"/>
</dbReference>
<dbReference type="GO" id="GO:0009378">
    <property type="term" value="F:four-way junction helicase activity"/>
    <property type="evidence" value="ECO:0007669"/>
    <property type="project" value="TreeGrafter"/>
</dbReference>
<evidence type="ECO:0000256" key="8">
    <source>
        <dbReference type="SAM" id="Phobius"/>
    </source>
</evidence>
<evidence type="ECO:0000256" key="4">
    <source>
        <dbReference type="ARBA" id="ARBA00022806"/>
    </source>
</evidence>
<comment type="catalytic activity">
    <reaction evidence="6 7">
        <text>Couples ATP hydrolysis with the unwinding of duplex DNA by translocating in the 3'-5' direction.</text>
        <dbReference type="EC" id="5.6.2.4"/>
    </reaction>
</comment>
<dbReference type="PROSITE" id="PS51192">
    <property type="entry name" value="HELICASE_ATP_BIND_1"/>
    <property type="match status" value="1"/>
</dbReference>
<dbReference type="InterPro" id="IPR011545">
    <property type="entry name" value="DEAD/DEAH_box_helicase_dom"/>
</dbReference>
<accession>A0AAD9LUV3</accession>
<dbReference type="CDD" id="cd17920">
    <property type="entry name" value="DEXHc_RecQ"/>
    <property type="match status" value="1"/>
</dbReference>
<evidence type="ECO:0000259" key="10">
    <source>
        <dbReference type="PROSITE" id="PS51194"/>
    </source>
</evidence>
<evidence type="ECO:0000256" key="6">
    <source>
        <dbReference type="ARBA" id="ARBA00034617"/>
    </source>
</evidence>
<feature type="domain" description="Helicase C-terminal" evidence="10">
    <location>
        <begin position="242"/>
        <end position="397"/>
    </location>
</feature>
<keyword evidence="2 7" id="KW-0547">Nucleotide-binding</keyword>
<dbReference type="Pfam" id="PF00270">
    <property type="entry name" value="DEAD"/>
    <property type="match status" value="1"/>
</dbReference>
<dbReference type="InterPro" id="IPR014001">
    <property type="entry name" value="Helicase_ATP-bd"/>
</dbReference>
<keyword evidence="7" id="KW-0539">Nucleus</keyword>
<comment type="caution">
    <text evidence="11">The sequence shown here is derived from an EMBL/GenBank/DDBJ whole genome shotgun (WGS) entry which is preliminary data.</text>
</comment>
<dbReference type="PANTHER" id="PTHR13710">
    <property type="entry name" value="DNA HELICASE RECQ FAMILY MEMBER"/>
    <property type="match status" value="1"/>
</dbReference>
<keyword evidence="4 7" id="KW-0347">Helicase</keyword>
<feature type="transmembrane region" description="Helical" evidence="8">
    <location>
        <begin position="53"/>
        <end position="76"/>
    </location>
</feature>
<dbReference type="Pfam" id="PF16124">
    <property type="entry name" value="RecQ_Zn_bind"/>
    <property type="match status" value="1"/>
</dbReference>
<dbReference type="EMBL" id="JASMQC010000001">
    <property type="protein sequence ID" value="KAK1947722.1"/>
    <property type="molecule type" value="Genomic_DNA"/>
</dbReference>
<dbReference type="GO" id="GO:0005694">
    <property type="term" value="C:chromosome"/>
    <property type="evidence" value="ECO:0007669"/>
    <property type="project" value="TreeGrafter"/>
</dbReference>
<reference evidence="11" key="1">
    <citation type="submission" date="2023-08" db="EMBL/GenBank/DDBJ databases">
        <title>Reference Genome Resource for the Citrus Pathogen Phytophthora citrophthora.</title>
        <authorList>
            <person name="Moller H."/>
            <person name="Coetzee B."/>
            <person name="Rose L.J."/>
            <person name="Van Niekerk J.M."/>
        </authorList>
    </citation>
    <scope>NUCLEOTIDE SEQUENCE</scope>
    <source>
        <strain evidence="11">STE-U-9442</strain>
    </source>
</reference>
<dbReference type="AlphaFoldDB" id="A0AAD9LUV3"/>
<dbReference type="FunFam" id="3.40.50.300:FF:001389">
    <property type="entry name" value="ATP-dependent DNA helicase RecQ"/>
    <property type="match status" value="1"/>
</dbReference>
<protein>
    <recommendedName>
        <fullName evidence="7">ATP-dependent DNA helicase</fullName>
        <ecNumber evidence="7">5.6.2.4</ecNumber>
    </recommendedName>
</protein>
<dbReference type="PROSITE" id="PS51194">
    <property type="entry name" value="HELICASE_CTER"/>
    <property type="match status" value="1"/>
</dbReference>
<dbReference type="SUPFAM" id="SSF52540">
    <property type="entry name" value="P-loop containing nucleoside triphosphate hydrolases"/>
    <property type="match status" value="1"/>
</dbReference>